<evidence type="ECO:0000313" key="1">
    <source>
        <dbReference type="EMBL" id="QOY34600.2"/>
    </source>
</evidence>
<evidence type="ECO:0000313" key="2">
    <source>
        <dbReference type="Proteomes" id="UP000180175"/>
    </source>
</evidence>
<dbReference type="AlphaFoldDB" id="A0A7S7L577"/>
<protein>
    <submittedName>
        <fullName evidence="1">Uncharacterized protein</fullName>
    </submittedName>
</protein>
<name>A0A7S7L577_9BACI</name>
<accession>A0A7S7L577</accession>
<gene>
    <name evidence="1" type="ORF">AWH56_017980</name>
</gene>
<sequence>MYLTGEWAKDLLINLILFPLGGGGFGWWMWKIEENNKDSLDVR</sequence>
<keyword evidence="2" id="KW-1185">Reference proteome</keyword>
<proteinExistence type="predicted"/>
<dbReference type="Proteomes" id="UP000180175">
    <property type="component" value="Chromosome"/>
</dbReference>
<dbReference type="KEGG" id="aia:AWH56_017980"/>
<reference evidence="1 2" key="1">
    <citation type="journal article" date="2017" name="Genome Announc.">
        <title>Draft Genome Sequences of Four Alkaliphilic Bacteria Belonging to the Anaerobacillus Genus.</title>
        <authorList>
            <person name="Bassil N.M."/>
            <person name="Lloyd J.R."/>
        </authorList>
    </citation>
    <scope>NUCLEOTIDE SEQUENCE [LARGE SCALE GENOMIC DNA]</scope>
    <source>
        <strain evidence="1 2">NB2006</strain>
    </source>
</reference>
<dbReference type="EMBL" id="CP063356">
    <property type="protein sequence ID" value="QOY34600.2"/>
    <property type="molecule type" value="Genomic_DNA"/>
</dbReference>
<organism evidence="1 2">
    <name type="scientific">Anaerobacillus isosaccharinicus</name>
    <dbReference type="NCBI Taxonomy" id="1532552"/>
    <lineage>
        <taxon>Bacteria</taxon>
        <taxon>Bacillati</taxon>
        <taxon>Bacillota</taxon>
        <taxon>Bacilli</taxon>
        <taxon>Bacillales</taxon>
        <taxon>Bacillaceae</taxon>
        <taxon>Anaerobacillus</taxon>
    </lineage>
</organism>
<reference evidence="1 2" key="2">
    <citation type="journal article" date="2019" name="Int. J. Syst. Evol. Microbiol.">
        <title>Anaerobacillus isosaccharinicus sp. nov., an alkaliphilic bacterium which degrades isosaccharinic acid.</title>
        <authorList>
            <person name="Bassil N.M."/>
            <person name="Lloyd J.R."/>
        </authorList>
    </citation>
    <scope>NUCLEOTIDE SEQUENCE [LARGE SCALE GENOMIC DNA]</scope>
    <source>
        <strain evidence="1 2">NB2006</strain>
    </source>
</reference>